<dbReference type="Proteomes" id="UP000054558">
    <property type="component" value="Unassembled WGS sequence"/>
</dbReference>
<gene>
    <name evidence="1" type="ORF">KFL_008630040</name>
</gene>
<name>A0A1Y1ISR6_KLENI</name>
<dbReference type="AlphaFoldDB" id="A0A1Y1ISR6"/>
<accession>A0A1Y1ISR6</accession>
<keyword evidence="2" id="KW-1185">Reference proteome</keyword>
<proteinExistence type="predicted"/>
<organism evidence="1 2">
    <name type="scientific">Klebsormidium nitens</name>
    <name type="common">Green alga</name>
    <name type="synonym">Ulothrix nitens</name>
    <dbReference type="NCBI Taxonomy" id="105231"/>
    <lineage>
        <taxon>Eukaryota</taxon>
        <taxon>Viridiplantae</taxon>
        <taxon>Streptophyta</taxon>
        <taxon>Klebsormidiophyceae</taxon>
        <taxon>Klebsormidiales</taxon>
        <taxon>Klebsormidiaceae</taxon>
        <taxon>Klebsormidium</taxon>
    </lineage>
</organism>
<sequence length="98" mass="11069">MTLTSIAFNRRNERGGHVPLAVLPLLHPVADCPAFRHGRQTYFPRKLQFFHDCLESVAAPQGRQLMVCWPQTPLELRIFSSLCSIETYATTRKGARSG</sequence>
<evidence type="ECO:0000313" key="1">
    <source>
        <dbReference type="EMBL" id="GAQ91826.1"/>
    </source>
</evidence>
<dbReference type="EMBL" id="DF237812">
    <property type="protein sequence ID" value="GAQ91826.1"/>
    <property type="molecule type" value="Genomic_DNA"/>
</dbReference>
<protein>
    <submittedName>
        <fullName evidence="1">Uncharacterized protein</fullName>
    </submittedName>
</protein>
<evidence type="ECO:0000313" key="2">
    <source>
        <dbReference type="Proteomes" id="UP000054558"/>
    </source>
</evidence>
<reference evidence="1 2" key="1">
    <citation type="journal article" date="2014" name="Nat. Commun.">
        <title>Klebsormidium flaccidum genome reveals primary factors for plant terrestrial adaptation.</title>
        <authorList>
            <person name="Hori K."/>
            <person name="Maruyama F."/>
            <person name="Fujisawa T."/>
            <person name="Togashi T."/>
            <person name="Yamamoto N."/>
            <person name="Seo M."/>
            <person name="Sato S."/>
            <person name="Yamada T."/>
            <person name="Mori H."/>
            <person name="Tajima N."/>
            <person name="Moriyama T."/>
            <person name="Ikeuchi M."/>
            <person name="Watanabe M."/>
            <person name="Wada H."/>
            <person name="Kobayashi K."/>
            <person name="Saito M."/>
            <person name="Masuda T."/>
            <person name="Sasaki-Sekimoto Y."/>
            <person name="Mashiguchi K."/>
            <person name="Awai K."/>
            <person name="Shimojima M."/>
            <person name="Masuda S."/>
            <person name="Iwai M."/>
            <person name="Nobusawa T."/>
            <person name="Narise T."/>
            <person name="Kondo S."/>
            <person name="Saito H."/>
            <person name="Sato R."/>
            <person name="Murakawa M."/>
            <person name="Ihara Y."/>
            <person name="Oshima-Yamada Y."/>
            <person name="Ohtaka K."/>
            <person name="Satoh M."/>
            <person name="Sonobe K."/>
            <person name="Ishii M."/>
            <person name="Ohtani R."/>
            <person name="Kanamori-Sato M."/>
            <person name="Honoki R."/>
            <person name="Miyazaki D."/>
            <person name="Mochizuki H."/>
            <person name="Umetsu J."/>
            <person name="Higashi K."/>
            <person name="Shibata D."/>
            <person name="Kamiya Y."/>
            <person name="Sato N."/>
            <person name="Nakamura Y."/>
            <person name="Tabata S."/>
            <person name="Ida S."/>
            <person name="Kurokawa K."/>
            <person name="Ohta H."/>
        </authorList>
    </citation>
    <scope>NUCLEOTIDE SEQUENCE [LARGE SCALE GENOMIC DNA]</scope>
    <source>
        <strain evidence="1 2">NIES-2285</strain>
    </source>
</reference>